<keyword evidence="1" id="KW-0812">Transmembrane</keyword>
<accession>A0AAU7PP68</accession>
<dbReference type="InterPro" id="IPR036890">
    <property type="entry name" value="HATPase_C_sf"/>
</dbReference>
<feature type="domain" description="Histidine kinase/HSP90-like ATPase" evidence="2">
    <location>
        <begin position="474"/>
        <end position="585"/>
    </location>
</feature>
<keyword evidence="3" id="KW-0418">Kinase</keyword>
<reference evidence="3" key="1">
    <citation type="submission" date="2024-06" db="EMBL/GenBank/DDBJ databases">
        <title>Lacrimispora cavernae sp. nov., a novel anaerobe isolated from bat guano pile inside a cave.</title>
        <authorList>
            <person name="Miller S.L."/>
            <person name="Lu N."/>
            <person name="King J."/>
            <person name="Sankaranarayanan K."/>
            <person name="Lawson P.A."/>
        </authorList>
    </citation>
    <scope>NUCLEOTIDE SEQUENCE</scope>
    <source>
        <strain evidence="3">BS-2</strain>
    </source>
</reference>
<dbReference type="SUPFAM" id="SSF55874">
    <property type="entry name" value="ATPase domain of HSP90 chaperone/DNA topoisomerase II/histidine kinase"/>
    <property type="match status" value="1"/>
</dbReference>
<keyword evidence="1" id="KW-0472">Membrane</keyword>
<dbReference type="PANTHER" id="PTHR34220">
    <property type="entry name" value="SENSOR HISTIDINE KINASE YPDA"/>
    <property type="match status" value="1"/>
</dbReference>
<proteinExistence type="predicted"/>
<dbReference type="PANTHER" id="PTHR34220:SF7">
    <property type="entry name" value="SENSOR HISTIDINE KINASE YPDA"/>
    <property type="match status" value="1"/>
</dbReference>
<dbReference type="InterPro" id="IPR003594">
    <property type="entry name" value="HATPase_dom"/>
</dbReference>
<dbReference type="SMART" id="SM00387">
    <property type="entry name" value="HATPase_c"/>
    <property type="match status" value="1"/>
</dbReference>
<evidence type="ECO:0000259" key="2">
    <source>
        <dbReference type="SMART" id="SM00387"/>
    </source>
</evidence>
<dbReference type="InterPro" id="IPR050640">
    <property type="entry name" value="Bact_2-comp_sensor_kinase"/>
</dbReference>
<dbReference type="Gene3D" id="6.10.340.10">
    <property type="match status" value="1"/>
</dbReference>
<dbReference type="GO" id="GO:0016020">
    <property type="term" value="C:membrane"/>
    <property type="evidence" value="ECO:0007669"/>
    <property type="project" value="InterPro"/>
</dbReference>
<evidence type="ECO:0000313" key="3">
    <source>
        <dbReference type="EMBL" id="XBS54058.1"/>
    </source>
</evidence>
<organism evidence="3">
    <name type="scientific">Lacrimispora sp. BS-2</name>
    <dbReference type="NCBI Taxonomy" id="3151850"/>
    <lineage>
        <taxon>Bacteria</taxon>
        <taxon>Bacillati</taxon>
        <taxon>Bacillota</taxon>
        <taxon>Clostridia</taxon>
        <taxon>Lachnospirales</taxon>
        <taxon>Lachnospiraceae</taxon>
        <taxon>Lacrimispora</taxon>
    </lineage>
</organism>
<dbReference type="AlphaFoldDB" id="A0AAU7PP68"/>
<dbReference type="Pfam" id="PF02518">
    <property type="entry name" value="HATPase_c"/>
    <property type="match status" value="1"/>
</dbReference>
<dbReference type="RefSeq" id="WP_349946448.1">
    <property type="nucleotide sequence ID" value="NZ_CP157940.1"/>
</dbReference>
<evidence type="ECO:0000256" key="1">
    <source>
        <dbReference type="SAM" id="Phobius"/>
    </source>
</evidence>
<dbReference type="EMBL" id="CP157940">
    <property type="protein sequence ID" value="XBS54058.1"/>
    <property type="molecule type" value="Genomic_DNA"/>
</dbReference>
<gene>
    <name evidence="3" type="ORF">ABFV83_20070</name>
</gene>
<dbReference type="GO" id="GO:0000155">
    <property type="term" value="F:phosphorelay sensor kinase activity"/>
    <property type="evidence" value="ECO:0007669"/>
    <property type="project" value="InterPro"/>
</dbReference>
<dbReference type="EC" id="2.7.13.3" evidence="3"/>
<name>A0AAU7PP68_9FIRM</name>
<keyword evidence="1" id="KW-1133">Transmembrane helix</keyword>
<sequence>MRRIIGFWKGQNLKKKFLLITIPSAVFSSVVIMAAALLIFQAYEKSVYNMTIQNLNLIIRHIETELREVDKVSMNIITDPAVQRALKPDKPNVRKREVSLDYLRLAQGMYQVMRDQMQRNSTIISVSIFVDEEWYYEGNTRRSLNASLLTDIKEGIPKDSSKIFWYAESYPTDHLYGVRSVKDLYYHTFDDEAILVVEYDLKGSITSLLKNNANVRYSPGMAVLSGDNYLYSDFEAIPKEQLSLADGSGYDAVSINGHKYFMACLDTSDYGWRYAFFILYDNLFGAMRLLKCFFLVMAMVMILISVLYCEKLTALIMNRFTYLMRRMRTVEEGNFQTEAKNAIRQGDELEVVCERFEKMVGHVDQLIQDNYVKQMLIHENQLKVLQNQINPHFLFNTLQTISWKARESRQETISYIAEALGKLLRYTLKEENDPAILEEEVDVLMNYVTIQKTRYAERLVIDVDIPESAKKQKVPKLVLQSLVENAIKHGLEAMLEPCHIHICVLDEASVLRILVSDNGPGIDPNVLEEEPVAGACADDGRPVGCGIGLKNIRLRLKLLFGEESELLLYNTGNGTSVEVCIVKERSCLPDETNPSG</sequence>
<feature type="transmembrane region" description="Helical" evidence="1">
    <location>
        <begin position="17"/>
        <end position="40"/>
    </location>
</feature>
<dbReference type="Gene3D" id="3.30.565.10">
    <property type="entry name" value="Histidine kinase-like ATPase, C-terminal domain"/>
    <property type="match status" value="1"/>
</dbReference>
<dbReference type="Pfam" id="PF06580">
    <property type="entry name" value="His_kinase"/>
    <property type="match status" value="1"/>
</dbReference>
<keyword evidence="3" id="KW-0808">Transferase</keyword>
<protein>
    <submittedName>
        <fullName evidence="3">Sensor histidine kinase</fullName>
        <ecNumber evidence="3">2.7.13.3</ecNumber>
    </submittedName>
</protein>
<feature type="transmembrane region" description="Helical" evidence="1">
    <location>
        <begin position="289"/>
        <end position="308"/>
    </location>
</feature>
<dbReference type="InterPro" id="IPR010559">
    <property type="entry name" value="Sig_transdc_His_kin_internal"/>
</dbReference>